<dbReference type="PIRSF" id="PIRSF006769">
    <property type="entry name" value="RibD"/>
    <property type="match status" value="1"/>
</dbReference>
<dbReference type="PANTHER" id="PTHR38011:SF7">
    <property type="entry name" value="2,5-DIAMINO-6-RIBOSYLAMINO-4(3H)-PYRIMIDINONE 5'-PHOSPHATE REDUCTASE"/>
    <property type="match status" value="1"/>
</dbReference>
<feature type="binding site" evidence="15">
    <location>
        <position position="182"/>
    </location>
    <ligand>
        <name>substrate</name>
    </ligand>
</feature>
<gene>
    <name evidence="18" type="ORF">MBO_03652</name>
</gene>
<evidence type="ECO:0000313" key="19">
    <source>
        <dbReference type="Proteomes" id="UP000035860"/>
    </source>
</evidence>
<comment type="catalytic activity">
    <reaction evidence="13">
        <text>2,5-diamino-6-hydroxy-4-(5-phosphoribosylamino)-pyrimidine + H2O + H(+) = 5-amino-6-(5-phospho-D-ribosylamino)uracil + NH4(+)</text>
        <dbReference type="Rhea" id="RHEA:21868"/>
        <dbReference type="ChEBI" id="CHEBI:15377"/>
        <dbReference type="ChEBI" id="CHEBI:15378"/>
        <dbReference type="ChEBI" id="CHEBI:28938"/>
        <dbReference type="ChEBI" id="CHEBI:58453"/>
        <dbReference type="ChEBI" id="CHEBI:58614"/>
        <dbReference type="EC" id="3.5.4.26"/>
    </reaction>
</comment>
<dbReference type="InterPro" id="IPR002734">
    <property type="entry name" value="RibDG_C"/>
</dbReference>
<evidence type="ECO:0000259" key="17">
    <source>
        <dbReference type="PROSITE" id="PS51747"/>
    </source>
</evidence>
<feature type="binding site" evidence="15">
    <location>
        <position position="221"/>
    </location>
    <ligand>
        <name>NADP(+)</name>
        <dbReference type="ChEBI" id="CHEBI:58349"/>
    </ligand>
</feature>
<dbReference type="InterPro" id="IPR002125">
    <property type="entry name" value="CMP_dCMP_dom"/>
</dbReference>
<dbReference type="InterPro" id="IPR024072">
    <property type="entry name" value="DHFR-like_dom_sf"/>
</dbReference>
<dbReference type="PANTHER" id="PTHR38011">
    <property type="entry name" value="DIHYDROFOLATE REDUCTASE FAMILY PROTEIN (AFU_ORTHOLOGUE AFUA_8G06820)"/>
    <property type="match status" value="1"/>
</dbReference>
<feature type="binding site" evidence="15">
    <location>
        <position position="210"/>
    </location>
    <ligand>
        <name>NADP(+)</name>
        <dbReference type="ChEBI" id="CHEBI:58349"/>
    </ligand>
</feature>
<dbReference type="EC" id="1.1.1.193" evidence="13"/>
<dbReference type="GO" id="GO:0008270">
    <property type="term" value="F:zinc ion binding"/>
    <property type="evidence" value="ECO:0007669"/>
    <property type="project" value="InterPro"/>
</dbReference>
<feature type="binding site" evidence="15">
    <location>
        <position position="218"/>
    </location>
    <ligand>
        <name>substrate</name>
    </ligand>
</feature>
<feature type="binding site" evidence="16">
    <location>
        <position position="89"/>
    </location>
    <ligand>
        <name>Zn(2+)</name>
        <dbReference type="ChEBI" id="CHEBI:29105"/>
        <note>catalytic</note>
    </ligand>
</feature>
<evidence type="ECO:0000256" key="9">
    <source>
        <dbReference type="ARBA" id="ARBA00022833"/>
    </source>
</evidence>
<dbReference type="Gene3D" id="3.40.430.10">
    <property type="entry name" value="Dihydrofolate Reductase, subunit A"/>
    <property type="match status" value="2"/>
</dbReference>
<keyword evidence="9 13" id="KW-0862">Zinc</keyword>
<evidence type="ECO:0000256" key="14">
    <source>
        <dbReference type="PIRSR" id="PIRSR006769-1"/>
    </source>
</evidence>
<dbReference type="InterPro" id="IPR016193">
    <property type="entry name" value="Cytidine_deaminase-like"/>
</dbReference>
<evidence type="ECO:0000256" key="10">
    <source>
        <dbReference type="ARBA" id="ARBA00022857"/>
    </source>
</evidence>
<dbReference type="CDD" id="cd01284">
    <property type="entry name" value="Riboflavin_deaminase-reductase"/>
    <property type="match status" value="1"/>
</dbReference>
<dbReference type="Proteomes" id="UP000035860">
    <property type="component" value="Unassembled WGS sequence"/>
</dbReference>
<comment type="pathway">
    <text evidence="2 13">Cofactor biosynthesis; riboflavin biosynthesis; 5-amino-6-(D-ribitylamino)uracil from GTP: step 2/4.</text>
</comment>
<keyword evidence="12" id="KW-0511">Multifunctional enzyme</keyword>
<comment type="similarity">
    <text evidence="4 13">In the N-terminal section; belongs to the cytidine and deoxycytidylate deaminase family.</text>
</comment>
<evidence type="ECO:0000256" key="12">
    <source>
        <dbReference type="ARBA" id="ARBA00023268"/>
    </source>
</evidence>
<proteinExistence type="inferred from homology"/>
<keyword evidence="11 13" id="KW-0560">Oxidoreductase</keyword>
<name>A0A066UHT5_9GAMM</name>
<comment type="catalytic activity">
    <reaction evidence="13">
        <text>5-amino-6-(5-phospho-D-ribitylamino)uracil + NADP(+) = 5-amino-6-(5-phospho-D-ribosylamino)uracil + NADPH + H(+)</text>
        <dbReference type="Rhea" id="RHEA:17845"/>
        <dbReference type="ChEBI" id="CHEBI:15378"/>
        <dbReference type="ChEBI" id="CHEBI:57783"/>
        <dbReference type="ChEBI" id="CHEBI:58349"/>
        <dbReference type="ChEBI" id="CHEBI:58421"/>
        <dbReference type="ChEBI" id="CHEBI:58453"/>
        <dbReference type="EC" id="1.1.1.193"/>
    </reaction>
</comment>
<feature type="domain" description="CMP/dCMP-type deaminase" evidence="17">
    <location>
        <begin position="12"/>
        <end position="137"/>
    </location>
</feature>
<dbReference type="eggNOG" id="COG0117">
    <property type="taxonomic scope" value="Bacteria"/>
</dbReference>
<evidence type="ECO:0000256" key="5">
    <source>
        <dbReference type="ARBA" id="ARBA00007417"/>
    </source>
</evidence>
<organism evidence="18 19">
    <name type="scientific">Moraxella bovoculi 237</name>
    <dbReference type="NCBI Taxonomy" id="743974"/>
    <lineage>
        <taxon>Bacteria</taxon>
        <taxon>Pseudomonadati</taxon>
        <taxon>Pseudomonadota</taxon>
        <taxon>Gammaproteobacteria</taxon>
        <taxon>Moraxellales</taxon>
        <taxon>Moraxellaceae</taxon>
        <taxon>Moraxella</taxon>
    </lineage>
</organism>
<dbReference type="GO" id="GO:0008703">
    <property type="term" value="F:5-amino-6-(5-phosphoribosylamino)uracil reductase activity"/>
    <property type="evidence" value="ECO:0007669"/>
    <property type="project" value="UniProtKB-EC"/>
</dbReference>
<keyword evidence="10 13" id="KW-0521">NADP</keyword>
<keyword evidence="19" id="KW-1185">Reference proteome</keyword>
<feature type="binding site" evidence="16">
    <location>
        <position position="98"/>
    </location>
    <ligand>
        <name>Zn(2+)</name>
        <dbReference type="ChEBI" id="CHEBI:29105"/>
        <note>catalytic</note>
    </ligand>
</feature>
<dbReference type="InterPro" id="IPR016192">
    <property type="entry name" value="APOBEC/CMP_deaminase_Zn-bd"/>
</dbReference>
<dbReference type="PROSITE" id="PS51747">
    <property type="entry name" value="CYT_DCMP_DEAMINASES_2"/>
    <property type="match status" value="1"/>
</dbReference>
<reference evidence="18 19" key="1">
    <citation type="journal article" date="2014" name="Genome Announc.">
        <title>Draft Genome Sequence of Moraxella bovoculi Strain 237T (ATCC BAA-1259T) Isolated from a Calf with Infectious Bovine Keratoconjunctivitis.</title>
        <authorList>
            <person name="Calcutt M.J."/>
            <person name="Foecking M.F."/>
            <person name="Martin N.T."/>
            <person name="Mhlanga-Mutangadura T."/>
            <person name="Reilly T.J."/>
        </authorList>
    </citation>
    <scope>NUCLEOTIDE SEQUENCE [LARGE SCALE GENOMIC DNA]</scope>
    <source>
        <strain evidence="18 19">237</strain>
    </source>
</reference>
<feature type="binding site" evidence="16">
    <location>
        <position position="61"/>
    </location>
    <ligand>
        <name>Zn(2+)</name>
        <dbReference type="ChEBI" id="CHEBI:29105"/>
        <note>catalytic</note>
    </ligand>
</feature>
<dbReference type="NCBIfam" id="TIGR00326">
    <property type="entry name" value="eubact_ribD"/>
    <property type="match status" value="1"/>
</dbReference>
<evidence type="ECO:0000256" key="8">
    <source>
        <dbReference type="ARBA" id="ARBA00022801"/>
    </source>
</evidence>
<comment type="pathway">
    <text evidence="3 13">Cofactor biosynthesis; riboflavin biosynthesis; 5-amino-6-(D-ribitylamino)uracil from GTP: step 3/4.</text>
</comment>
<feature type="binding site" evidence="15">
    <location>
        <position position="168"/>
    </location>
    <ligand>
        <name>NADP(+)</name>
        <dbReference type="ChEBI" id="CHEBI:58349"/>
    </ligand>
</feature>
<dbReference type="EC" id="3.5.4.26" evidence="13"/>
<dbReference type="SUPFAM" id="SSF53927">
    <property type="entry name" value="Cytidine deaminase-like"/>
    <property type="match status" value="1"/>
</dbReference>
<evidence type="ECO:0000313" key="18">
    <source>
        <dbReference type="EMBL" id="KDN25442.1"/>
    </source>
</evidence>
<comment type="similarity">
    <text evidence="5 13">In the C-terminal section; belongs to the HTP reductase family.</text>
</comment>
<feature type="binding site" evidence="15">
    <location>
        <position position="214"/>
    </location>
    <ligand>
        <name>NADP(+)</name>
        <dbReference type="ChEBI" id="CHEBI:58349"/>
    </ligand>
</feature>
<dbReference type="Pfam" id="PF00383">
    <property type="entry name" value="dCMP_cyt_deam_1"/>
    <property type="match status" value="1"/>
</dbReference>
<evidence type="ECO:0000256" key="16">
    <source>
        <dbReference type="PIRSR" id="PIRSR006769-3"/>
    </source>
</evidence>
<dbReference type="InterPro" id="IPR050765">
    <property type="entry name" value="Riboflavin_Biosynth_HTPR"/>
</dbReference>
<evidence type="ECO:0000256" key="4">
    <source>
        <dbReference type="ARBA" id="ARBA00005259"/>
    </source>
</evidence>
<accession>A0A066UHT5</accession>
<dbReference type="RefSeq" id="WP_046701577.1">
    <property type="nucleotide sequence ID" value="NZ_AOMT01000013.1"/>
</dbReference>
<keyword evidence="7 13" id="KW-0479">Metal-binding</keyword>
<dbReference type="SUPFAM" id="SSF53597">
    <property type="entry name" value="Dihydrofolate reductase-like"/>
    <property type="match status" value="1"/>
</dbReference>
<dbReference type="Gene3D" id="3.40.140.10">
    <property type="entry name" value="Cytidine Deaminase, domain 2"/>
    <property type="match status" value="1"/>
</dbReference>
<evidence type="ECO:0000256" key="13">
    <source>
        <dbReference type="PIRNR" id="PIRNR006769"/>
    </source>
</evidence>
<dbReference type="FunFam" id="3.40.140.10:FF:000025">
    <property type="entry name" value="Riboflavin biosynthesis protein RibD"/>
    <property type="match status" value="1"/>
</dbReference>
<dbReference type="OrthoDB" id="9800865at2"/>
<feature type="binding site" evidence="15">
    <location>
        <begin position="288"/>
        <end position="294"/>
    </location>
    <ligand>
        <name>NADP(+)</name>
        <dbReference type="ChEBI" id="CHEBI:58349"/>
    </ligand>
</feature>
<evidence type="ECO:0000256" key="11">
    <source>
        <dbReference type="ARBA" id="ARBA00023002"/>
    </source>
</evidence>
<evidence type="ECO:0000256" key="2">
    <source>
        <dbReference type="ARBA" id="ARBA00004882"/>
    </source>
</evidence>
<comment type="cofactor">
    <cofactor evidence="13 16">
        <name>Zn(2+)</name>
        <dbReference type="ChEBI" id="CHEBI:29105"/>
    </cofactor>
    <text evidence="13 16">Binds 1 zinc ion.</text>
</comment>
<sequence>MTQLSYDKNYTSEDVYYMNLAIAEAKKGSFTTKPNPAVGCVIVKNNLIIGIGFHPKAGMPHAEVYALRDAESKGIDVSGATAYVTLEPCSHTGRTPPCAEALVKANLARVVVATLDANPLVSGNGVKRLIQAGILVTVGVCEDEAKALNKGFLTAMATKKPYVRLKMAMSLDGKIAMSNGESKWITGVEAREDVQKLRAKSGAIITGSGTVIADDPALNVRSKMLGVAADEIIQPKIVVVDRSCKLDYCDDYQVFKDKNTLLWRDDLEALLDVLATQYQCHDVLVESGSVLAGAFIEKGLVDELIIYQAPCILGSTAKTAFEFTLETLASQKKFNLIEYKKIGNDLKLTFQKI</sequence>
<protein>
    <recommendedName>
        <fullName evidence="13">Riboflavin biosynthesis protein RibD</fullName>
    </recommendedName>
    <domain>
        <recommendedName>
            <fullName evidence="13">Diaminohydroxyphosphoribosylaminopyrimidine deaminase</fullName>
            <shortName evidence="13">DRAP deaminase</shortName>
            <ecNumber evidence="13">3.5.4.26</ecNumber>
        </recommendedName>
        <alternativeName>
            <fullName evidence="13">Riboflavin-specific deaminase</fullName>
        </alternativeName>
    </domain>
    <domain>
        <recommendedName>
            <fullName evidence="13">5-amino-6-(5-phosphoribosylamino)uracil reductase</fullName>
            <ecNumber evidence="13">1.1.1.193</ecNumber>
        </recommendedName>
        <alternativeName>
            <fullName evidence="13">HTP reductase</fullName>
        </alternativeName>
    </domain>
</protein>
<comment type="caution">
    <text evidence="18">The sequence shown here is derived from an EMBL/GenBank/DDBJ whole genome shotgun (WGS) entry which is preliminary data.</text>
</comment>
<dbReference type="eggNOG" id="COG1985">
    <property type="taxonomic scope" value="Bacteria"/>
</dbReference>
<feature type="binding site" evidence="15">
    <location>
        <position position="198"/>
    </location>
    <ligand>
        <name>substrate</name>
    </ligand>
</feature>
<keyword evidence="6 13" id="KW-0686">Riboflavin biosynthesis</keyword>
<evidence type="ECO:0000256" key="7">
    <source>
        <dbReference type="ARBA" id="ARBA00022723"/>
    </source>
</evidence>
<dbReference type="GO" id="GO:0009231">
    <property type="term" value="P:riboflavin biosynthetic process"/>
    <property type="evidence" value="ECO:0007669"/>
    <property type="project" value="UniProtKB-UniPathway"/>
</dbReference>
<dbReference type="UniPathway" id="UPA00275">
    <property type="reaction ID" value="UER00401"/>
</dbReference>
<comment type="function">
    <text evidence="1 13">Converts 2,5-diamino-6-(ribosylamino)-4(3h)-pyrimidinone 5'-phosphate into 5-amino-6-(ribosylamino)-2,4(1h,3h)-pyrimidinedione 5'-phosphate.</text>
</comment>
<evidence type="ECO:0000256" key="1">
    <source>
        <dbReference type="ARBA" id="ARBA00002151"/>
    </source>
</evidence>
<dbReference type="EMBL" id="AOMT01000013">
    <property type="protein sequence ID" value="KDN25442.1"/>
    <property type="molecule type" value="Genomic_DNA"/>
</dbReference>
<dbReference type="PROSITE" id="PS00903">
    <property type="entry name" value="CYT_DCMP_DEAMINASES_1"/>
    <property type="match status" value="1"/>
</dbReference>
<dbReference type="Pfam" id="PF01872">
    <property type="entry name" value="RibD_C"/>
    <property type="match status" value="1"/>
</dbReference>
<dbReference type="InterPro" id="IPR004794">
    <property type="entry name" value="Eubact_RibD"/>
</dbReference>
<feature type="active site" description="Proton donor" evidence="14">
    <location>
        <position position="63"/>
    </location>
</feature>
<evidence type="ECO:0000256" key="6">
    <source>
        <dbReference type="ARBA" id="ARBA00022619"/>
    </source>
</evidence>
<keyword evidence="8 13" id="KW-0378">Hydrolase</keyword>
<feature type="binding site" evidence="15">
    <location>
        <position position="286"/>
    </location>
    <ligand>
        <name>substrate</name>
    </ligand>
</feature>
<evidence type="ECO:0000256" key="15">
    <source>
        <dbReference type="PIRSR" id="PIRSR006769-2"/>
    </source>
</evidence>
<dbReference type="GO" id="GO:0008835">
    <property type="term" value="F:diaminohydroxyphosphoribosylaminopyrimidine deaminase activity"/>
    <property type="evidence" value="ECO:0007669"/>
    <property type="project" value="UniProtKB-EC"/>
</dbReference>
<evidence type="ECO:0000256" key="3">
    <source>
        <dbReference type="ARBA" id="ARBA00004910"/>
    </source>
</evidence>
<dbReference type="AlphaFoldDB" id="A0A066UHT5"/>
<feature type="binding site" evidence="15">
    <location>
        <position position="184"/>
    </location>
    <ligand>
        <name>NADP(+)</name>
        <dbReference type="ChEBI" id="CHEBI:58349"/>
    </ligand>
</feature>